<dbReference type="NCBIfam" id="TIGR01549">
    <property type="entry name" value="HAD-SF-IA-v1"/>
    <property type="match status" value="1"/>
</dbReference>
<sequence>MRYKAVIFDFDYTLGDATEAIFAGFRHAFSEMGLPEPDREAVRHTVGLPVQDAYTQLTGDPSPAGRERFYSLFHPVARDLQARGVVELCPGAGELLEALKAAGAALAVVSTKNTDSLEAVLEAKGLRTCFTYVVGGDKVARHKPDPEGVLWVLDRLALSPAEALYCGDTVIDAQTARSAGTDFCAVLNGTTPAEAFSDYPAVLVAADLPELQAWLGL</sequence>
<dbReference type="Pfam" id="PF13419">
    <property type="entry name" value="HAD_2"/>
    <property type="match status" value="1"/>
</dbReference>
<evidence type="ECO:0000313" key="1">
    <source>
        <dbReference type="EMBL" id="HJC41947.1"/>
    </source>
</evidence>
<dbReference type="InterPro" id="IPR023214">
    <property type="entry name" value="HAD_sf"/>
</dbReference>
<dbReference type="GO" id="GO:0008967">
    <property type="term" value="F:phosphoglycolate phosphatase activity"/>
    <property type="evidence" value="ECO:0007669"/>
    <property type="project" value="TreeGrafter"/>
</dbReference>
<comment type="caution">
    <text evidence="1">The sequence shown here is derived from an EMBL/GenBank/DDBJ whole genome shotgun (WGS) entry which is preliminary data.</text>
</comment>
<gene>
    <name evidence="1" type="ORF">H9701_10425</name>
</gene>
<evidence type="ECO:0000313" key="2">
    <source>
        <dbReference type="Proteomes" id="UP000823882"/>
    </source>
</evidence>
<dbReference type="PRINTS" id="PR00413">
    <property type="entry name" value="HADHALOGNASE"/>
</dbReference>
<organism evidence="1 2">
    <name type="scientific">Candidatus Intestinimonas pullistercoris</name>
    <dbReference type="NCBI Taxonomy" id="2838623"/>
    <lineage>
        <taxon>Bacteria</taxon>
        <taxon>Bacillati</taxon>
        <taxon>Bacillota</taxon>
        <taxon>Clostridia</taxon>
        <taxon>Eubacteriales</taxon>
        <taxon>Intestinimonas</taxon>
    </lineage>
</organism>
<dbReference type="AlphaFoldDB" id="A0A9D2P1M3"/>
<reference evidence="1" key="2">
    <citation type="submission" date="2021-04" db="EMBL/GenBank/DDBJ databases">
        <authorList>
            <person name="Gilroy R."/>
        </authorList>
    </citation>
    <scope>NUCLEOTIDE SEQUENCE</scope>
    <source>
        <strain evidence="1">CHK186-1790</strain>
    </source>
</reference>
<dbReference type="InterPro" id="IPR006439">
    <property type="entry name" value="HAD-SF_hydro_IA"/>
</dbReference>
<dbReference type="SUPFAM" id="SSF56784">
    <property type="entry name" value="HAD-like"/>
    <property type="match status" value="1"/>
</dbReference>
<keyword evidence="1" id="KW-0378">Hydrolase</keyword>
<protein>
    <submittedName>
        <fullName evidence="1">HAD family hydrolase</fullName>
    </submittedName>
</protein>
<dbReference type="PANTHER" id="PTHR43434">
    <property type="entry name" value="PHOSPHOGLYCOLATE PHOSPHATASE"/>
    <property type="match status" value="1"/>
</dbReference>
<proteinExistence type="predicted"/>
<accession>A0A9D2P1M3</accession>
<dbReference type="GO" id="GO:0006281">
    <property type="term" value="P:DNA repair"/>
    <property type="evidence" value="ECO:0007669"/>
    <property type="project" value="TreeGrafter"/>
</dbReference>
<name>A0A9D2P1M3_9FIRM</name>
<dbReference type="SFLD" id="SFLDG01129">
    <property type="entry name" value="C1.5:_HAD__Beta-PGM__Phosphata"/>
    <property type="match status" value="1"/>
</dbReference>
<dbReference type="InterPro" id="IPR036412">
    <property type="entry name" value="HAD-like_sf"/>
</dbReference>
<dbReference type="InterPro" id="IPR023198">
    <property type="entry name" value="PGP-like_dom2"/>
</dbReference>
<dbReference type="SFLD" id="SFLDS00003">
    <property type="entry name" value="Haloacid_Dehalogenase"/>
    <property type="match status" value="1"/>
</dbReference>
<dbReference type="SFLD" id="SFLDG01135">
    <property type="entry name" value="C1.5.6:_HAD__Beta-PGM__Phospha"/>
    <property type="match status" value="1"/>
</dbReference>
<dbReference type="InterPro" id="IPR041492">
    <property type="entry name" value="HAD_2"/>
</dbReference>
<dbReference type="Gene3D" id="1.10.150.240">
    <property type="entry name" value="Putative phosphatase, domain 2"/>
    <property type="match status" value="1"/>
</dbReference>
<dbReference type="Proteomes" id="UP000823882">
    <property type="component" value="Unassembled WGS sequence"/>
</dbReference>
<dbReference type="EMBL" id="DWWJ01000194">
    <property type="protein sequence ID" value="HJC41947.1"/>
    <property type="molecule type" value="Genomic_DNA"/>
</dbReference>
<dbReference type="InterPro" id="IPR050155">
    <property type="entry name" value="HAD-like_hydrolase_sf"/>
</dbReference>
<dbReference type="Gene3D" id="3.40.50.1000">
    <property type="entry name" value="HAD superfamily/HAD-like"/>
    <property type="match status" value="1"/>
</dbReference>
<reference evidence="1" key="1">
    <citation type="journal article" date="2021" name="PeerJ">
        <title>Extensive microbial diversity within the chicken gut microbiome revealed by metagenomics and culture.</title>
        <authorList>
            <person name="Gilroy R."/>
            <person name="Ravi A."/>
            <person name="Getino M."/>
            <person name="Pursley I."/>
            <person name="Horton D.L."/>
            <person name="Alikhan N.F."/>
            <person name="Baker D."/>
            <person name="Gharbi K."/>
            <person name="Hall N."/>
            <person name="Watson M."/>
            <person name="Adriaenssens E.M."/>
            <person name="Foster-Nyarko E."/>
            <person name="Jarju S."/>
            <person name="Secka A."/>
            <person name="Antonio M."/>
            <person name="Oren A."/>
            <person name="Chaudhuri R.R."/>
            <person name="La Ragione R."/>
            <person name="Hildebrand F."/>
            <person name="Pallen M.J."/>
        </authorList>
    </citation>
    <scope>NUCLEOTIDE SEQUENCE</scope>
    <source>
        <strain evidence="1">CHK186-1790</strain>
    </source>
</reference>
<dbReference type="PANTHER" id="PTHR43434:SF1">
    <property type="entry name" value="PHOSPHOGLYCOLATE PHOSPHATASE"/>
    <property type="match status" value="1"/>
</dbReference>